<sequence>MFHMFGVIFDDIFRLKSPLGINNGFYETCWRTFRILAEDEVTRDFHLRMQVKSYFISLIIILDTFSVSSTAKEMSNKRCLGSYKWLVLSGKLYPSLIRPRGTLLYLNRSNVRGFLAPFVIQQFQRGLKNTQSFEYLVKPAFSFQRHWKRAEKATKANENWVYGVTTVHHKCIEQAFSSSPWLVLRYLTVVRGYNLVYPFHHSALPRSDEIFGLFSIIEHNQCHNFYRFSAEILRGVHPKAIAEDHTRMVDDLHDGTSSIQRIVGMIGKGSGRIAGCLTDHGGIRYRYAKHISKTIELHQYRTIEYAERDESRSDLRSLITRAQRDLNSARVRSAHTGRDMETRVENRDLKELSSAGRRTASDLLVNKSTNTPQGYANRGKMTTLNRQKELLQKSVDKAKSLSFRVEKMHGTSNPTKRGTITAHNQTETIAILCEDKNSLRRLTRPFIATPEAVEHNSLRSGCQPLRLFQIRTIQKYFSAILA</sequence>
<protein>
    <submittedName>
        <fullName evidence="1">Uncharacterized protein</fullName>
    </submittedName>
</protein>
<comment type="caution">
    <text evidence="1">The sequence shown here is derived from an EMBL/GenBank/DDBJ whole genome shotgun (WGS) entry which is preliminary data.</text>
</comment>
<dbReference type="EMBL" id="MU003514">
    <property type="protein sequence ID" value="KAF2468684.1"/>
    <property type="molecule type" value="Genomic_DNA"/>
</dbReference>
<reference evidence="1" key="1">
    <citation type="journal article" date="2020" name="Stud. Mycol.">
        <title>101 Dothideomycetes genomes: a test case for predicting lifestyles and emergence of pathogens.</title>
        <authorList>
            <person name="Haridas S."/>
            <person name="Albert R."/>
            <person name="Binder M."/>
            <person name="Bloem J."/>
            <person name="Labutti K."/>
            <person name="Salamov A."/>
            <person name="Andreopoulos B."/>
            <person name="Baker S."/>
            <person name="Barry K."/>
            <person name="Bills G."/>
            <person name="Bluhm B."/>
            <person name="Cannon C."/>
            <person name="Castanera R."/>
            <person name="Culley D."/>
            <person name="Daum C."/>
            <person name="Ezra D."/>
            <person name="Gonzalez J."/>
            <person name="Henrissat B."/>
            <person name="Kuo A."/>
            <person name="Liang C."/>
            <person name="Lipzen A."/>
            <person name="Lutzoni F."/>
            <person name="Magnuson J."/>
            <person name="Mondo S."/>
            <person name="Nolan M."/>
            <person name="Ohm R."/>
            <person name="Pangilinan J."/>
            <person name="Park H.-J."/>
            <person name="Ramirez L."/>
            <person name="Alfaro M."/>
            <person name="Sun H."/>
            <person name="Tritt A."/>
            <person name="Yoshinaga Y."/>
            <person name="Zwiers L.-H."/>
            <person name="Turgeon B."/>
            <person name="Goodwin S."/>
            <person name="Spatafora J."/>
            <person name="Crous P."/>
            <person name="Grigoriev I."/>
        </authorList>
    </citation>
    <scope>NUCLEOTIDE SEQUENCE</scope>
    <source>
        <strain evidence="1">ATCC 200398</strain>
    </source>
</reference>
<keyword evidence="2" id="KW-1185">Reference proteome</keyword>
<accession>A0ACB6QNX6</accession>
<evidence type="ECO:0000313" key="1">
    <source>
        <dbReference type="EMBL" id="KAF2468684.1"/>
    </source>
</evidence>
<proteinExistence type="predicted"/>
<organism evidence="1 2">
    <name type="scientific">Lindgomyces ingoldianus</name>
    <dbReference type="NCBI Taxonomy" id="673940"/>
    <lineage>
        <taxon>Eukaryota</taxon>
        <taxon>Fungi</taxon>
        <taxon>Dikarya</taxon>
        <taxon>Ascomycota</taxon>
        <taxon>Pezizomycotina</taxon>
        <taxon>Dothideomycetes</taxon>
        <taxon>Pleosporomycetidae</taxon>
        <taxon>Pleosporales</taxon>
        <taxon>Lindgomycetaceae</taxon>
        <taxon>Lindgomyces</taxon>
    </lineage>
</organism>
<dbReference type="Proteomes" id="UP000799755">
    <property type="component" value="Unassembled WGS sequence"/>
</dbReference>
<evidence type="ECO:0000313" key="2">
    <source>
        <dbReference type="Proteomes" id="UP000799755"/>
    </source>
</evidence>
<gene>
    <name evidence="1" type="ORF">BDR25DRAFT_357041</name>
</gene>
<name>A0ACB6QNX6_9PLEO</name>